<dbReference type="AlphaFoldDB" id="A0A1Y1ZZV5"/>
<dbReference type="OrthoDB" id="2567806at2759"/>
<feature type="domain" description="Ribosome maturation protein SDO1/SBDS N-terminal" evidence="2">
    <location>
        <begin position="8"/>
        <end position="100"/>
    </location>
</feature>
<dbReference type="Gene3D" id="3.30.1250.10">
    <property type="entry name" value="Ribosome maturation protein SBDS, N-terminal domain"/>
    <property type="match status" value="1"/>
</dbReference>
<name>A0A1Y1ZZV5_9PLEO</name>
<evidence type="ECO:0000259" key="2">
    <source>
        <dbReference type="Pfam" id="PF01172"/>
    </source>
</evidence>
<organism evidence="3 4">
    <name type="scientific">Clohesyomyces aquaticus</name>
    <dbReference type="NCBI Taxonomy" id="1231657"/>
    <lineage>
        <taxon>Eukaryota</taxon>
        <taxon>Fungi</taxon>
        <taxon>Dikarya</taxon>
        <taxon>Ascomycota</taxon>
        <taxon>Pezizomycotina</taxon>
        <taxon>Dothideomycetes</taxon>
        <taxon>Pleosporomycetidae</taxon>
        <taxon>Pleosporales</taxon>
        <taxon>Lindgomycetaceae</taxon>
        <taxon>Clohesyomyces</taxon>
    </lineage>
</organism>
<feature type="compositionally biased region" description="Polar residues" evidence="1">
    <location>
        <begin position="104"/>
        <end position="114"/>
    </location>
</feature>
<protein>
    <submittedName>
        <fullName evidence="3">Shwachman-Bodian-diamond syndrome protein</fullName>
    </submittedName>
</protein>
<comment type="caution">
    <text evidence="3">The sequence shown here is derived from an EMBL/GenBank/DDBJ whole genome shotgun (WGS) entry which is preliminary data.</text>
</comment>
<dbReference type="EMBL" id="MCFA01000023">
    <property type="protein sequence ID" value="ORY15710.1"/>
    <property type="molecule type" value="Genomic_DNA"/>
</dbReference>
<keyword evidence="4" id="KW-1185">Reference proteome</keyword>
<proteinExistence type="predicted"/>
<dbReference type="STRING" id="1231657.A0A1Y1ZZV5"/>
<dbReference type="InterPro" id="IPR019783">
    <property type="entry name" value="SDO1/SBDS_N"/>
</dbReference>
<evidence type="ECO:0000313" key="4">
    <source>
        <dbReference type="Proteomes" id="UP000193144"/>
    </source>
</evidence>
<evidence type="ECO:0000313" key="3">
    <source>
        <dbReference type="EMBL" id="ORY15710.1"/>
    </source>
</evidence>
<reference evidence="3 4" key="1">
    <citation type="submission" date="2016-07" db="EMBL/GenBank/DDBJ databases">
        <title>Pervasive Adenine N6-methylation of Active Genes in Fungi.</title>
        <authorList>
            <consortium name="DOE Joint Genome Institute"/>
            <person name="Mondo S.J."/>
            <person name="Dannebaum R.O."/>
            <person name="Kuo R.C."/>
            <person name="Labutti K."/>
            <person name="Haridas S."/>
            <person name="Kuo A."/>
            <person name="Salamov A."/>
            <person name="Ahrendt S.R."/>
            <person name="Lipzen A."/>
            <person name="Sullivan W."/>
            <person name="Andreopoulos W.B."/>
            <person name="Clum A."/>
            <person name="Lindquist E."/>
            <person name="Daum C."/>
            <person name="Ramamoorthy G.K."/>
            <person name="Gryganskyi A."/>
            <person name="Culley D."/>
            <person name="Magnuson J.K."/>
            <person name="James T.Y."/>
            <person name="O'Malley M.A."/>
            <person name="Stajich J.E."/>
            <person name="Spatafora J.W."/>
            <person name="Visel A."/>
            <person name="Grigoriev I.V."/>
        </authorList>
    </citation>
    <scope>NUCLEOTIDE SEQUENCE [LARGE SCALE GENOMIC DNA]</scope>
    <source>
        <strain evidence="3 4">CBS 115471</strain>
    </source>
</reference>
<gene>
    <name evidence="3" type="ORF">BCR34DRAFT_598226</name>
</gene>
<dbReference type="Proteomes" id="UP000193144">
    <property type="component" value="Unassembled WGS sequence"/>
</dbReference>
<sequence>MPRGNTEQVKCHYKGKEDDFIVFVDSAQAVRDWKQDSSIPLVQVVSGWKVFVTQKHGNQGIYDEASNGALDSEFGTHKEDDVVKLILEKGVVQESENKERSGDRNITQGPSVAH</sequence>
<dbReference type="SUPFAM" id="SSF89895">
    <property type="entry name" value="FYSH domain"/>
    <property type="match status" value="1"/>
</dbReference>
<evidence type="ECO:0000256" key="1">
    <source>
        <dbReference type="SAM" id="MobiDB-lite"/>
    </source>
</evidence>
<feature type="region of interest" description="Disordered" evidence="1">
    <location>
        <begin position="94"/>
        <end position="114"/>
    </location>
</feature>
<dbReference type="PANTHER" id="PTHR10927:SF2">
    <property type="entry name" value="RESTRICTION OF TELOMERE CAPPING PROTEIN 3"/>
    <property type="match status" value="1"/>
</dbReference>
<dbReference type="PANTHER" id="PTHR10927">
    <property type="entry name" value="RIBOSOME MATURATION PROTEIN SBDS"/>
    <property type="match status" value="1"/>
</dbReference>
<accession>A0A1Y1ZZV5</accession>
<dbReference type="InterPro" id="IPR036786">
    <property type="entry name" value="Ribosome_mat_SBDS_N_sf"/>
</dbReference>
<dbReference type="Pfam" id="PF01172">
    <property type="entry name" value="SBDS_N"/>
    <property type="match status" value="1"/>
</dbReference>
<dbReference type="InterPro" id="IPR039100">
    <property type="entry name" value="Sdo1/SBDS-like"/>
</dbReference>